<proteinExistence type="predicted"/>
<feature type="compositionally biased region" description="Low complexity" evidence="1">
    <location>
        <begin position="2292"/>
        <end position="2303"/>
    </location>
</feature>
<feature type="compositionally biased region" description="Low complexity" evidence="1">
    <location>
        <begin position="1457"/>
        <end position="1474"/>
    </location>
</feature>
<feature type="region of interest" description="Disordered" evidence="1">
    <location>
        <begin position="1457"/>
        <end position="1484"/>
    </location>
</feature>
<evidence type="ECO:0000256" key="1">
    <source>
        <dbReference type="SAM" id="MobiDB-lite"/>
    </source>
</evidence>
<name>A0A6C0LBI5_9ZZZZ</name>
<dbReference type="EMBL" id="MN740451">
    <property type="protein sequence ID" value="QHU27051.1"/>
    <property type="molecule type" value="Genomic_DNA"/>
</dbReference>
<protein>
    <submittedName>
        <fullName evidence="2">Uncharacterized protein</fullName>
    </submittedName>
</protein>
<reference evidence="2" key="1">
    <citation type="journal article" date="2020" name="Nature">
        <title>Giant virus diversity and host interactions through global metagenomics.</title>
        <authorList>
            <person name="Schulz F."/>
            <person name="Roux S."/>
            <person name="Paez-Espino D."/>
            <person name="Jungbluth S."/>
            <person name="Walsh D.A."/>
            <person name="Denef V.J."/>
            <person name="McMahon K.D."/>
            <person name="Konstantinidis K.T."/>
            <person name="Eloe-Fadrosh E.A."/>
            <person name="Kyrpides N.C."/>
            <person name="Woyke T."/>
        </authorList>
    </citation>
    <scope>NUCLEOTIDE SEQUENCE</scope>
    <source>
        <strain evidence="2">GVMAG-M-3300027763-16</strain>
    </source>
</reference>
<feature type="region of interest" description="Disordered" evidence="1">
    <location>
        <begin position="2289"/>
        <end position="2346"/>
    </location>
</feature>
<organism evidence="2">
    <name type="scientific">viral metagenome</name>
    <dbReference type="NCBI Taxonomy" id="1070528"/>
    <lineage>
        <taxon>unclassified sequences</taxon>
        <taxon>metagenomes</taxon>
        <taxon>organismal metagenomes</taxon>
    </lineage>
</organism>
<sequence length="2346" mass="273978">MPLDIHVLSIDKAQILKIKAKLVWYNKIDSKVQAIINTPCTNRTVALELIYDIYNYDINNGKNIQTIIDRMNILLRAIRIDQRHDFDDEGNRCSNGIDVNFIQFSLGTIADELKNRYIIPPNSKVELISSQTELSGLKYYCMDIGVRDGNAKKLEDTIEKTLKEEIDLKKSMCCSKISTIAQIIDSAGCAYNKENLNSYDAVSCTFCNNEMTMYNIGFIFYQGFFEYFSNKDTFFIFKYMNSGADITNKVALANMSDSTQKKLRLSFYQTSNLTELTSSSCTIGQKGFSVAGICTFLNNDKGMFDKVFVDYIKNTLAGSSGDKEVQRLFKTTTCMCVKGYGDFGQLILTSFLNCLQPYINNIILLTCDRFLAYIACILECPFMLGTTIEPCYLYDSSSKLLNKYIVDVWNMSAKNIKVICDPLHNDKAPPLLSKDINALITAQQTHIITERAQNSHSKPIVYNNKSKKLLKVDELLTQFNEEETRLYRLYCNDYAIIYNNKSGAPCYELYDISALQQTDVQTFFTNPMANIGNVKFILKDPNFFMNTNNNIITNEQFTTVPPFNNINLLRKHIETTTKYYNIFIEIKVFTEGLQAKQSALYEYTGYAGSNDGFTTNLNMFFINKYSMEYGNWSTLGYGNKETLENEIKTADGYLKILQHGIENIKKDPLGAFNKFLTNNYKKKNSCSNVLDSPEILLENFSNLCNIYINELKTISINLEYIITFNSNTFVKDQAIWDNFLIKIVSYYNTIKVAFSYLITTFIETIGELATLTKPYYVFEYYINLFENPEITYITPSMFNLQSELQTKEASIRRILKVLNINNIKLIIDFIENVNKKYNFVINDVKPLKDILITSIDNLILSANKPKAKGGAKSTASLTIRGGMYGGMYGHEYITRYDTNLTEIQDKIIDNCCATVCCYKPGSNMVSTNSDDNDIDLLKYNEYLKELRIILKYLYGSYKNVEEELTLWNVFCYYYYIKINGDIYQYQDTNSSYSLLEIKRDVSIWETFKRNYPIYQYIIEHYYFTNNKGLLYKYIRNENVDTSIIETSGETRLIVKRYNKFINLENSISYYIVEYNIFEQEKVDELTKKLATIGAPEILGNLYGMYDLQKMLERPVIQQSLFGKSINNTKIQGLSTNNILPYKIEKYDEHLLKDYVFYNGRDRNLDDFVNHLPDEQSDIFLKMCLLDVGDKKGILKYIKDIRFDRLIHAIETIAHFLSPHIIENLSDKQFTEIIKTHLGYISPPMMFYLMPAKLLEFLINPLIDIITVRYYMDYASVFAIESIIVRNPQLIFKLPFSKFEVFIKKDVLYFQYLSDDQRVEFLIANREYIVYAGEKDNPIGYYITPELVLQFLYTDPSCIQFLSLNNTGWFIENFKDVVETNNIYIKLLTDNQIIYIIRDLIIPYLPDSTTKYILKYMLPKYILKYIKNKIIKLDEEFRTVFQEFTSEQLIYILEYTGNDTSSSSSSSKSPGNSKGTSKDKKSQKKGLDDKQKIVLIGLLTPYTQFMILQTNSEIIKYFSDSQVDALINLNLITPEQVKKNFINHSIKNGQLLSYLHDDKLIEYTDTEPRLYNLLDIPKLTIIYYKIIKEKNNDVALLKLLYYLKAEYKGRFILEHPEILIKYKTYIQYLSAVQIYYILRLNIKGVSGNYRNQGYTIFSILNDEEYVKKGYEKCKIYIQYMTDEQITDLISKRWVMKISSTTDTIKEIKEIEKYHDKYIHLLLEGITGEQALKLRIFDPKHDPKKDSDYDERHMPNHDPKYRDDPFYHPHKYINYVYGLSEDARKYFIKNLGRDEKQKEQLRNIIKEYPELLIYCSGEQIQDCFKVIDIIRSPIAYEYLHKMDDEQIAAIIKYSSEYESYVNALTSEQLYTFASNNVEYIKRFHLQKQYEVIIKNPTNIIYILPEHVPGILDRLRSRSDRSVAGIMNHLSIEQLKYLFNKEPAYIKDLGEKRIKEYQQKLLDYAIEQIQKNPKYLYNEPEILKNAYLELLDKGGSGYDGSAGIIYDAIINYDRYYFNSLETTYLKPILKLRPEYIKHVSLYDQLYFIQENWMLIEYLSVTKLKGLIVRRKDPFILAFLRQRSKRNSTFDIVRFILENDCSYISYVLRFNEEKTARFLKKYPEMPRTAYFNKPAKYYSARFKKDLDICVNILSQIKRLKEFLKNPITPKTKTVKGISTRGDISYKNDLGEVVGLTYLNLLREGIFSDLSTLTSIDNVSTVLRNLSDEDVLEYIRQYPEYIHYLSKDRISNIIRREPKYIYYLEVEDIPEELFTDSEYKKHITAEQFIRFEKLKQGSSSSKSSSGKSKSSKKSPKHQPLYGPDNMSPRGFLSDESLGGNSKIYKIPKSKK</sequence>
<accession>A0A6C0LBI5</accession>
<feature type="compositionally biased region" description="Basic and acidic residues" evidence="1">
    <location>
        <begin position="1475"/>
        <end position="1484"/>
    </location>
</feature>
<evidence type="ECO:0000313" key="2">
    <source>
        <dbReference type="EMBL" id="QHU27051.1"/>
    </source>
</evidence>